<dbReference type="CDD" id="cd00093">
    <property type="entry name" value="HTH_XRE"/>
    <property type="match status" value="1"/>
</dbReference>
<dbReference type="InterPro" id="IPR001387">
    <property type="entry name" value="Cro/C1-type_HTH"/>
</dbReference>
<name>A0AAC8YTR2_AMIAI</name>
<dbReference type="EMBL" id="CP015005">
    <property type="protein sequence ID" value="AMS44034.1"/>
    <property type="molecule type" value="Genomic_DNA"/>
</dbReference>
<organism evidence="2 4">
    <name type="scientific">Aminobacter aminovorans</name>
    <name type="common">Chelatobacter heintzii</name>
    <dbReference type="NCBI Taxonomy" id="83263"/>
    <lineage>
        <taxon>Bacteria</taxon>
        <taxon>Pseudomonadati</taxon>
        <taxon>Pseudomonadota</taxon>
        <taxon>Alphaproteobacteria</taxon>
        <taxon>Hyphomicrobiales</taxon>
        <taxon>Phyllobacteriaceae</taxon>
        <taxon>Aminobacter</taxon>
    </lineage>
</organism>
<evidence type="ECO:0000259" key="1">
    <source>
        <dbReference type="PROSITE" id="PS50943"/>
    </source>
</evidence>
<feature type="domain" description="HTH cro/C1-type" evidence="1">
    <location>
        <begin position="217"/>
        <end position="249"/>
    </location>
</feature>
<reference evidence="2 4" key="1">
    <citation type="submission" date="2016-03" db="EMBL/GenBank/DDBJ databases">
        <title>Complete genome of Aminobacter aminovorans KCTC 2477.</title>
        <authorList>
            <person name="Kim K.M."/>
        </authorList>
    </citation>
    <scope>NUCLEOTIDE SEQUENCE [LARGE SCALE GENOMIC DNA]</scope>
    <source>
        <strain evidence="2 4">KCTC 2477</strain>
    </source>
</reference>
<dbReference type="Proteomes" id="UP000577697">
    <property type="component" value="Unassembled WGS sequence"/>
</dbReference>
<dbReference type="PROSITE" id="PS50943">
    <property type="entry name" value="HTH_CROC1"/>
    <property type="match status" value="1"/>
</dbReference>
<dbReference type="Proteomes" id="UP000075755">
    <property type="component" value="Chromosome"/>
</dbReference>
<dbReference type="InterPro" id="IPR010982">
    <property type="entry name" value="Lambda_DNA-bd_dom_sf"/>
</dbReference>
<evidence type="ECO:0000313" key="4">
    <source>
        <dbReference type="Proteomes" id="UP000075755"/>
    </source>
</evidence>
<dbReference type="RefSeq" id="WP_246340840.1">
    <property type="nucleotide sequence ID" value="NZ_CP015005.1"/>
</dbReference>
<dbReference type="GO" id="GO:0003677">
    <property type="term" value="F:DNA binding"/>
    <property type="evidence" value="ECO:0007669"/>
    <property type="project" value="InterPro"/>
</dbReference>
<gene>
    <name evidence="2" type="ORF">AA2016_5127</name>
    <name evidence="3" type="ORF">FHS67_001890</name>
</gene>
<dbReference type="EMBL" id="JACICB010000006">
    <property type="protein sequence ID" value="MBB3705575.1"/>
    <property type="molecule type" value="Genomic_DNA"/>
</dbReference>
<dbReference type="SUPFAM" id="SSF47413">
    <property type="entry name" value="lambda repressor-like DNA-binding domains"/>
    <property type="match status" value="1"/>
</dbReference>
<dbReference type="AlphaFoldDB" id="A0AAC8YTR2"/>
<sequence length="273" mass="29287">MASKKPQSTLSDKSATELAKLAGQVVSQDLAKHAADINAPFLSATDLVKAFSRLGIASDFDKHLPTLPPKIDLQIPDLLEPVQVTLPRPFPESTKDLAKHLADFTVPKDALTNLGEGLLPSDHGLKLNATDLAKALLQSEGADTLFGGGSEVAPKIDLQLPDMPQGVRVSLPHSVQDSYKQQNRATGDDNAIASRAIRDTEAEGLEVVSPSDLGLLVRRARETRHLSQQSFADLAGVGRRFLSELENGKPTLELGKVLKVARTAGISLFARQR</sequence>
<dbReference type="Pfam" id="PF01381">
    <property type="entry name" value="HTH_3"/>
    <property type="match status" value="1"/>
</dbReference>
<dbReference type="KEGG" id="aak:AA2016_5127"/>
<evidence type="ECO:0000313" key="2">
    <source>
        <dbReference type="EMBL" id="AMS44034.1"/>
    </source>
</evidence>
<reference evidence="3 5" key="2">
    <citation type="submission" date="2020-08" db="EMBL/GenBank/DDBJ databases">
        <title>Genomic Encyclopedia of Type Strains, Phase IV (KMG-IV): sequencing the most valuable type-strain genomes for metagenomic binning, comparative biology and taxonomic classification.</title>
        <authorList>
            <person name="Goeker M."/>
        </authorList>
    </citation>
    <scope>NUCLEOTIDE SEQUENCE [LARGE SCALE GENOMIC DNA]</scope>
    <source>
        <strain evidence="3 5">DSM 10368</strain>
    </source>
</reference>
<dbReference type="SMART" id="SM00530">
    <property type="entry name" value="HTH_XRE"/>
    <property type="match status" value="1"/>
</dbReference>
<proteinExistence type="predicted"/>
<evidence type="ECO:0000313" key="5">
    <source>
        <dbReference type="Proteomes" id="UP000577697"/>
    </source>
</evidence>
<protein>
    <submittedName>
        <fullName evidence="2">HTH-type transcriptional regulator y4mF (Modular protein)</fullName>
    </submittedName>
    <submittedName>
        <fullName evidence="3">HTH-type transcriptional regulator/antitoxin HipB</fullName>
    </submittedName>
</protein>
<keyword evidence="5" id="KW-1185">Reference proteome</keyword>
<evidence type="ECO:0000313" key="3">
    <source>
        <dbReference type="EMBL" id="MBB3705575.1"/>
    </source>
</evidence>
<dbReference type="Gene3D" id="1.10.260.40">
    <property type="entry name" value="lambda repressor-like DNA-binding domains"/>
    <property type="match status" value="1"/>
</dbReference>
<accession>A0AAC8YTR2</accession>